<keyword evidence="2" id="KW-1185">Reference proteome</keyword>
<dbReference type="InParanoid" id="A0A212EPJ1"/>
<organism evidence="1 2">
    <name type="scientific">Danaus plexippus plexippus</name>
    <dbReference type="NCBI Taxonomy" id="278856"/>
    <lineage>
        <taxon>Eukaryota</taxon>
        <taxon>Metazoa</taxon>
        <taxon>Ecdysozoa</taxon>
        <taxon>Arthropoda</taxon>
        <taxon>Hexapoda</taxon>
        <taxon>Insecta</taxon>
        <taxon>Pterygota</taxon>
        <taxon>Neoptera</taxon>
        <taxon>Endopterygota</taxon>
        <taxon>Lepidoptera</taxon>
        <taxon>Glossata</taxon>
        <taxon>Ditrysia</taxon>
        <taxon>Papilionoidea</taxon>
        <taxon>Nymphalidae</taxon>
        <taxon>Danainae</taxon>
        <taxon>Danaini</taxon>
        <taxon>Danaina</taxon>
        <taxon>Danaus</taxon>
        <taxon>Danaus</taxon>
    </lineage>
</organism>
<evidence type="ECO:0000313" key="1">
    <source>
        <dbReference type="EMBL" id="OWR43408.1"/>
    </source>
</evidence>
<evidence type="ECO:0000313" key="2">
    <source>
        <dbReference type="Proteomes" id="UP000007151"/>
    </source>
</evidence>
<protein>
    <submittedName>
        <fullName evidence="1">Uncharacterized protein</fullName>
    </submittedName>
</protein>
<dbReference type="EMBL" id="AGBW02013452">
    <property type="protein sequence ID" value="OWR43408.1"/>
    <property type="molecule type" value="Genomic_DNA"/>
</dbReference>
<accession>A0A212EPJ1</accession>
<dbReference type="Proteomes" id="UP000007151">
    <property type="component" value="Unassembled WGS sequence"/>
</dbReference>
<dbReference type="AlphaFoldDB" id="A0A212EPJ1"/>
<name>A0A212EPJ1_DANPL</name>
<proteinExistence type="predicted"/>
<gene>
    <name evidence="1" type="ORF">KGM_203633</name>
</gene>
<comment type="caution">
    <text evidence="1">The sequence shown here is derived from an EMBL/GenBank/DDBJ whole genome shotgun (WGS) entry which is preliminary data.</text>
</comment>
<sequence>MNRYRLMNSLRARDAACDVTHSYDITNEKLIILVRCEVTGE</sequence>
<dbReference type="KEGG" id="dpl:KGM_203633"/>
<reference evidence="1 2" key="1">
    <citation type="journal article" date="2011" name="Cell">
        <title>The monarch butterfly genome yields insights into long-distance migration.</title>
        <authorList>
            <person name="Zhan S."/>
            <person name="Merlin C."/>
            <person name="Boore J.L."/>
            <person name="Reppert S.M."/>
        </authorList>
    </citation>
    <scope>NUCLEOTIDE SEQUENCE [LARGE SCALE GENOMIC DNA]</scope>
    <source>
        <strain evidence="1">F-2</strain>
    </source>
</reference>